<evidence type="ECO:0000256" key="1">
    <source>
        <dbReference type="SAM" id="Phobius"/>
    </source>
</evidence>
<protein>
    <submittedName>
        <fullName evidence="2">Uncharacterized protein</fullName>
    </submittedName>
</protein>
<accession>A0A069QGV2</accession>
<dbReference type="HOGENOM" id="CLU_1609329_0_0_10"/>
<organism evidence="2 3">
    <name type="scientific">Hoylesella loescheii DSM 19665 = JCM 12249 = ATCC 15930</name>
    <dbReference type="NCBI Taxonomy" id="1122985"/>
    <lineage>
        <taxon>Bacteria</taxon>
        <taxon>Pseudomonadati</taxon>
        <taxon>Bacteroidota</taxon>
        <taxon>Bacteroidia</taxon>
        <taxon>Bacteroidales</taxon>
        <taxon>Prevotellaceae</taxon>
        <taxon>Hoylesella</taxon>
    </lineage>
</organism>
<dbReference type="PATRIC" id="fig|1122985.7.peg.2089"/>
<gene>
    <name evidence="2" type="ORF">HMPREF1991_02014</name>
</gene>
<keyword evidence="1" id="KW-0472">Membrane</keyword>
<dbReference type="AlphaFoldDB" id="A0A069QGV2"/>
<evidence type="ECO:0000313" key="2">
    <source>
        <dbReference type="EMBL" id="KDR51917.1"/>
    </source>
</evidence>
<proteinExistence type="predicted"/>
<name>A0A069QGV2_HOYLO</name>
<dbReference type="EMBL" id="JNGW01000087">
    <property type="protein sequence ID" value="KDR51917.1"/>
    <property type="molecule type" value="Genomic_DNA"/>
</dbReference>
<reference evidence="2 3" key="1">
    <citation type="submission" date="2013-08" db="EMBL/GenBank/DDBJ databases">
        <authorList>
            <person name="Weinstock G."/>
            <person name="Sodergren E."/>
            <person name="Wylie T."/>
            <person name="Fulton L."/>
            <person name="Fulton R."/>
            <person name="Fronick C."/>
            <person name="O'Laughlin M."/>
            <person name="Godfrey J."/>
            <person name="Miner T."/>
            <person name="Herter B."/>
            <person name="Appelbaum E."/>
            <person name="Cordes M."/>
            <person name="Lek S."/>
            <person name="Wollam A."/>
            <person name="Pepin K.H."/>
            <person name="Palsikar V.B."/>
            <person name="Mitreva M."/>
            <person name="Wilson R.K."/>
        </authorList>
    </citation>
    <scope>NUCLEOTIDE SEQUENCE [LARGE SCALE GENOMIC DNA]</scope>
    <source>
        <strain evidence="2 3">ATCC 15930</strain>
    </source>
</reference>
<feature type="transmembrane region" description="Helical" evidence="1">
    <location>
        <begin position="51"/>
        <end position="67"/>
    </location>
</feature>
<sequence length="165" mass="19052">MQGEDYASNIYKSEGESPIIIRPRIVLMLNTGKTIEPILKKIIQNNMKHKVLLWLMLFFFPLALGTSCNTEVNLENIKYEGKILSLIKSNNNEHYNIILITRSTSRKGVPVGSSIGFYDRDFGEKMNEGDIVHFRVPMFKEWVGPETADHHWPEYVGVIDFNYNE</sequence>
<evidence type="ECO:0000313" key="3">
    <source>
        <dbReference type="Proteomes" id="UP000027442"/>
    </source>
</evidence>
<dbReference type="Proteomes" id="UP000027442">
    <property type="component" value="Unassembled WGS sequence"/>
</dbReference>
<comment type="caution">
    <text evidence="2">The sequence shown here is derived from an EMBL/GenBank/DDBJ whole genome shotgun (WGS) entry which is preliminary data.</text>
</comment>
<keyword evidence="1" id="KW-0812">Transmembrane</keyword>
<keyword evidence="3" id="KW-1185">Reference proteome</keyword>
<keyword evidence="1" id="KW-1133">Transmembrane helix</keyword>